<proteinExistence type="predicted"/>
<dbReference type="Proteomes" id="UP000287651">
    <property type="component" value="Unassembled WGS sequence"/>
</dbReference>
<comment type="caution">
    <text evidence="1">The sequence shown here is derived from an EMBL/GenBank/DDBJ whole genome shotgun (WGS) entry which is preliminary data.</text>
</comment>
<reference evidence="1 2" key="1">
    <citation type="journal article" date="2014" name="Agronomy (Basel)">
        <title>A Draft Genome Sequence for Ensete ventricosum, the Drought-Tolerant Tree Against Hunger.</title>
        <authorList>
            <person name="Harrison J."/>
            <person name="Moore K.A."/>
            <person name="Paszkiewicz K."/>
            <person name="Jones T."/>
            <person name="Grant M."/>
            <person name="Ambacheew D."/>
            <person name="Muzemil S."/>
            <person name="Studholme D.J."/>
        </authorList>
    </citation>
    <scope>NUCLEOTIDE SEQUENCE [LARGE SCALE GENOMIC DNA]</scope>
</reference>
<feature type="non-terminal residue" evidence="1">
    <location>
        <position position="1"/>
    </location>
</feature>
<dbReference type="EMBL" id="AMZH03030800">
    <property type="protein sequence ID" value="RRT32750.1"/>
    <property type="molecule type" value="Genomic_DNA"/>
</dbReference>
<organism evidence="1 2">
    <name type="scientific">Ensete ventricosum</name>
    <name type="common">Abyssinian banana</name>
    <name type="synonym">Musa ensete</name>
    <dbReference type="NCBI Taxonomy" id="4639"/>
    <lineage>
        <taxon>Eukaryota</taxon>
        <taxon>Viridiplantae</taxon>
        <taxon>Streptophyta</taxon>
        <taxon>Embryophyta</taxon>
        <taxon>Tracheophyta</taxon>
        <taxon>Spermatophyta</taxon>
        <taxon>Magnoliopsida</taxon>
        <taxon>Liliopsida</taxon>
        <taxon>Zingiberales</taxon>
        <taxon>Musaceae</taxon>
        <taxon>Ensete</taxon>
    </lineage>
</organism>
<protein>
    <submittedName>
        <fullName evidence="1">Uncharacterized protein</fullName>
    </submittedName>
</protein>
<accession>A0A426WZV7</accession>
<gene>
    <name evidence="1" type="ORF">B296_00048479</name>
</gene>
<name>A0A426WZV7_ENSVE</name>
<evidence type="ECO:0000313" key="2">
    <source>
        <dbReference type="Proteomes" id="UP000287651"/>
    </source>
</evidence>
<sequence length="181" mass="20864">GNSPGVRQKLAEGIGSLLGWCKGVRQKKTETRRKIIGDNRPRSNLGIRPSSDDDVVSWWEFARRFAERIRKLTRNTKGDRREEDRRTYRINAGGYRIMREINYDRKIITIGIGQDNGPRSSLGIGPSSDDEVVSHREFTRRFIKGTKKLAGNTKGDRREEDRRAYRKNAGGYRIMRELGLI</sequence>
<dbReference type="AlphaFoldDB" id="A0A426WZV7"/>
<evidence type="ECO:0000313" key="1">
    <source>
        <dbReference type="EMBL" id="RRT32750.1"/>
    </source>
</evidence>